<comment type="caution">
    <text evidence="2">The sequence shown here is derived from an EMBL/GenBank/DDBJ whole genome shotgun (WGS) entry which is preliminary data.</text>
</comment>
<dbReference type="Gene3D" id="3.40.630.30">
    <property type="match status" value="1"/>
</dbReference>
<organism evidence="2 3">
    <name type="scientific">Arthrobacter stackebrandtii</name>
    <dbReference type="NCBI Taxonomy" id="272161"/>
    <lineage>
        <taxon>Bacteria</taxon>
        <taxon>Bacillati</taxon>
        <taxon>Actinomycetota</taxon>
        <taxon>Actinomycetes</taxon>
        <taxon>Micrococcales</taxon>
        <taxon>Micrococcaceae</taxon>
        <taxon>Arthrobacter</taxon>
    </lineage>
</organism>
<protein>
    <submittedName>
        <fullName evidence="2">GNAT superfamily N-acetyltransferase</fullName>
    </submittedName>
</protein>
<dbReference type="RefSeq" id="WP_342591223.1">
    <property type="nucleotide sequence ID" value="NZ_JAGIOI010000001.1"/>
</dbReference>
<dbReference type="PROSITE" id="PS51186">
    <property type="entry name" value="GNAT"/>
    <property type="match status" value="1"/>
</dbReference>
<dbReference type="Pfam" id="PF00583">
    <property type="entry name" value="Acetyltransf_1"/>
    <property type="match status" value="1"/>
</dbReference>
<dbReference type="EMBL" id="JAGIOI010000001">
    <property type="protein sequence ID" value="MBP2413496.1"/>
    <property type="molecule type" value="Genomic_DNA"/>
</dbReference>
<dbReference type="Proteomes" id="UP000711614">
    <property type="component" value="Unassembled WGS sequence"/>
</dbReference>
<evidence type="ECO:0000259" key="1">
    <source>
        <dbReference type="PROSITE" id="PS51186"/>
    </source>
</evidence>
<name>A0ABS4YXM8_9MICC</name>
<reference evidence="2 3" key="1">
    <citation type="submission" date="2021-03" db="EMBL/GenBank/DDBJ databases">
        <title>Sequencing the genomes of 1000 actinobacteria strains.</title>
        <authorList>
            <person name="Klenk H.-P."/>
        </authorList>
    </citation>
    <scope>NUCLEOTIDE SEQUENCE [LARGE SCALE GENOMIC DNA]</scope>
    <source>
        <strain evidence="2 3">DSM 16005</strain>
    </source>
</reference>
<evidence type="ECO:0000313" key="2">
    <source>
        <dbReference type="EMBL" id="MBP2413496.1"/>
    </source>
</evidence>
<dbReference type="InterPro" id="IPR016181">
    <property type="entry name" value="Acyl_CoA_acyltransferase"/>
</dbReference>
<dbReference type="CDD" id="cd04301">
    <property type="entry name" value="NAT_SF"/>
    <property type="match status" value="1"/>
</dbReference>
<proteinExistence type="predicted"/>
<gene>
    <name evidence="2" type="ORF">JOF48_002295</name>
</gene>
<evidence type="ECO:0000313" key="3">
    <source>
        <dbReference type="Proteomes" id="UP000711614"/>
    </source>
</evidence>
<feature type="domain" description="N-acetyltransferase" evidence="1">
    <location>
        <begin position="1"/>
        <end position="117"/>
    </location>
</feature>
<accession>A0ABS4YXM8</accession>
<dbReference type="SUPFAM" id="SSF55729">
    <property type="entry name" value="Acyl-CoA N-acyltransferases (Nat)"/>
    <property type="match status" value="1"/>
</dbReference>
<dbReference type="InterPro" id="IPR000182">
    <property type="entry name" value="GNAT_dom"/>
</dbReference>
<sequence length="119" mass="12742">MPVSQKIDLGLWDGQELVAVADVIIGWPAESVAHIGLLMTDSACQGAGLGRLIHEAVIELARRVPSIHTLRLSIVETNADLVAPFWTKIGYEHTGEAVPYISGSVESVARIWTRSVAAA</sequence>
<keyword evidence="3" id="KW-1185">Reference proteome</keyword>